<dbReference type="PANTHER" id="PTHR43798:SF33">
    <property type="entry name" value="HYDROLASE, PUTATIVE (AFU_ORTHOLOGUE AFUA_2G14860)-RELATED"/>
    <property type="match status" value="1"/>
</dbReference>
<feature type="chain" id="PRO_5028293882" evidence="1">
    <location>
        <begin position="23"/>
        <end position="447"/>
    </location>
</feature>
<dbReference type="Proteomes" id="UP000885986">
    <property type="component" value="Unassembled WGS sequence"/>
</dbReference>
<dbReference type="EMBL" id="DSDS01000138">
    <property type="protein sequence ID" value="HET98259.1"/>
    <property type="molecule type" value="Genomic_DNA"/>
</dbReference>
<keyword evidence="1" id="KW-0732">Signal</keyword>
<evidence type="ECO:0000259" key="2">
    <source>
        <dbReference type="Pfam" id="PF12697"/>
    </source>
</evidence>
<dbReference type="InterPro" id="IPR000073">
    <property type="entry name" value="AB_hydrolase_1"/>
</dbReference>
<dbReference type="PANTHER" id="PTHR43798">
    <property type="entry name" value="MONOACYLGLYCEROL LIPASE"/>
    <property type="match status" value="1"/>
</dbReference>
<dbReference type="InterPro" id="IPR029058">
    <property type="entry name" value="AB_hydrolase_fold"/>
</dbReference>
<gene>
    <name evidence="3" type="ORF">ENN98_06150</name>
</gene>
<comment type="caution">
    <text evidence="3">The sequence shown here is derived from an EMBL/GenBank/DDBJ whole genome shotgun (WGS) entry which is preliminary data.</text>
</comment>
<evidence type="ECO:0000313" key="3">
    <source>
        <dbReference type="EMBL" id="HET98259.1"/>
    </source>
</evidence>
<sequence length="447" mass="48560">MRLLRLKILLLLLCCWPLAAGAQHPPVREYLVAEPIFGGQAFILEAGRGNSPTLLLVHGLGDQASSTWAGLIEELAVDYHVLAVDLPGFGRSDKLNRLYSPKEYAAYLRWLVDRFSAEPVVLLGHSLGGGVALRFAADYPRQVQRLVLIDVAGILHRKIITRDMLDPNLRGRLPQLPAKPLERIDEWVGNLITSLPRLPMDVEQILASETLRARVLAGDPGRIAGLALVHEDFSRALRTIEAPTFIIWGEEDQVTPLRTGLLLEALLPRASLLVIPGAGHVPMAQQPGLFRAALGRVLVENPAPRVPPTGPADRIGTCQNEQGLTFSGRYERLEIADCDEVRLVGVYANGVTIRGSRVTIEQGVIQGEGTVLRVVDSVVLASGLWVEGDTALAVTSSRLDLAGVELIGRETAVQADETSTLLFSVSQLTSSRGRKLIHGNFIPPKPD</sequence>
<dbReference type="GO" id="GO:0016020">
    <property type="term" value="C:membrane"/>
    <property type="evidence" value="ECO:0007669"/>
    <property type="project" value="TreeGrafter"/>
</dbReference>
<dbReference type="PRINTS" id="PR00111">
    <property type="entry name" value="ABHYDROLASE"/>
</dbReference>
<dbReference type="Gene3D" id="3.40.50.1820">
    <property type="entry name" value="alpha/beta hydrolase"/>
    <property type="match status" value="1"/>
</dbReference>
<dbReference type="AlphaFoldDB" id="A0A7C2XZV8"/>
<dbReference type="InterPro" id="IPR050266">
    <property type="entry name" value="AB_hydrolase_sf"/>
</dbReference>
<accession>A0A7C2XZV8</accession>
<reference evidence="3" key="1">
    <citation type="journal article" date="2020" name="mSystems">
        <title>Genome- and Community-Level Interaction Insights into Carbon Utilization and Element Cycling Functions of Hydrothermarchaeota in Hydrothermal Sediment.</title>
        <authorList>
            <person name="Zhou Z."/>
            <person name="Liu Y."/>
            <person name="Xu W."/>
            <person name="Pan J."/>
            <person name="Luo Z.H."/>
            <person name="Li M."/>
        </authorList>
    </citation>
    <scope>NUCLEOTIDE SEQUENCE [LARGE SCALE GENOMIC DNA]</scope>
    <source>
        <strain evidence="3">SpSt-1224</strain>
    </source>
</reference>
<keyword evidence="3" id="KW-0378">Hydrolase</keyword>
<organism evidence="3">
    <name type="scientific">Desulfurivibrio alkaliphilus</name>
    <dbReference type="NCBI Taxonomy" id="427923"/>
    <lineage>
        <taxon>Bacteria</taxon>
        <taxon>Pseudomonadati</taxon>
        <taxon>Thermodesulfobacteriota</taxon>
        <taxon>Desulfobulbia</taxon>
        <taxon>Desulfobulbales</taxon>
        <taxon>Desulfobulbaceae</taxon>
        <taxon>Desulfurivibrio</taxon>
    </lineage>
</organism>
<dbReference type="GO" id="GO:0016787">
    <property type="term" value="F:hydrolase activity"/>
    <property type="evidence" value="ECO:0007669"/>
    <property type="project" value="UniProtKB-KW"/>
</dbReference>
<proteinExistence type="predicted"/>
<protein>
    <submittedName>
        <fullName evidence="3">Alpha/beta hydrolase</fullName>
    </submittedName>
</protein>
<dbReference type="Pfam" id="PF12697">
    <property type="entry name" value="Abhydrolase_6"/>
    <property type="match status" value="1"/>
</dbReference>
<feature type="domain" description="AB hydrolase-1" evidence="2">
    <location>
        <begin position="54"/>
        <end position="292"/>
    </location>
</feature>
<name>A0A7C2XZV8_9BACT</name>
<evidence type="ECO:0000256" key="1">
    <source>
        <dbReference type="SAM" id="SignalP"/>
    </source>
</evidence>
<feature type="signal peptide" evidence="1">
    <location>
        <begin position="1"/>
        <end position="22"/>
    </location>
</feature>
<dbReference type="SUPFAM" id="SSF53474">
    <property type="entry name" value="alpha/beta-Hydrolases"/>
    <property type="match status" value="1"/>
</dbReference>